<keyword evidence="3" id="KW-1185">Reference proteome</keyword>
<dbReference type="RefSeq" id="WP_048111532.1">
    <property type="nucleotide sequence ID" value="NZ_CP010070.1"/>
</dbReference>
<dbReference type="InterPro" id="IPR017271">
    <property type="entry name" value="Tscrpt_reg_HTH_MJ1545_prd"/>
</dbReference>
<organism evidence="2 3">
    <name type="scientific">Candidatus Methanoplasma termitum</name>
    <dbReference type="NCBI Taxonomy" id="1577791"/>
    <lineage>
        <taxon>Archaea</taxon>
        <taxon>Methanobacteriati</taxon>
        <taxon>Thermoplasmatota</taxon>
        <taxon>Thermoplasmata</taxon>
        <taxon>Methanomassiliicoccales</taxon>
        <taxon>Methanomassiliicoccaceae</taxon>
        <taxon>Candidatus Methanoplasma</taxon>
    </lineage>
</organism>
<dbReference type="SUPFAM" id="SSF47413">
    <property type="entry name" value="lambda repressor-like DNA-binding domains"/>
    <property type="match status" value="1"/>
</dbReference>
<protein>
    <submittedName>
        <fullName evidence="2">Helix-turn-helix protein</fullName>
    </submittedName>
</protein>
<sequence>MADEFKEKIAGEITLSSDPGKTIRKWREEFKLSQHQLADEMGVSHSVISDYESGRRKSPGVNVIKKMVDSFIKLDAENGSPIASRYLPNMKLECIIAMDEFSEGIDEQRFIDAIGGKNLNTDKLQAKRLYGYTIVDSVKTILSLGSEDYLKIYGWSIERALVFTNVRFGRSPMIAIRAHPLTPAMVVYQNPEKTDPLAIKLAQLEGIPLVTTKLSVEDLVKKMNELKEGK</sequence>
<dbReference type="Pfam" id="PF01381">
    <property type="entry name" value="HTH_3"/>
    <property type="match status" value="1"/>
</dbReference>
<dbReference type="HOGENOM" id="CLU_077869_0_0_2"/>
<dbReference type="Proteomes" id="UP000030787">
    <property type="component" value="Chromosome"/>
</dbReference>
<dbReference type="AlphaFoldDB" id="A0A0A7LB16"/>
<dbReference type="InterPro" id="IPR001387">
    <property type="entry name" value="Cro/C1-type_HTH"/>
</dbReference>
<dbReference type="KEGG" id="mear:Mpt1_c02880"/>
<evidence type="ECO:0000313" key="3">
    <source>
        <dbReference type="Proteomes" id="UP000030787"/>
    </source>
</evidence>
<dbReference type="GO" id="GO:0003677">
    <property type="term" value="F:DNA binding"/>
    <property type="evidence" value="ECO:0007669"/>
    <property type="project" value="InterPro"/>
</dbReference>
<dbReference type="OrthoDB" id="371772at2157"/>
<dbReference type="PIRSF" id="PIRSF037724">
    <property type="entry name" value="TF_HTH_MJ1545_prd"/>
    <property type="match status" value="1"/>
</dbReference>
<accession>A0A0A7LB16</accession>
<dbReference type="PROSITE" id="PS50943">
    <property type="entry name" value="HTH_CROC1"/>
    <property type="match status" value="1"/>
</dbReference>
<evidence type="ECO:0000259" key="1">
    <source>
        <dbReference type="PROSITE" id="PS50943"/>
    </source>
</evidence>
<dbReference type="Gene3D" id="1.10.260.40">
    <property type="entry name" value="lambda repressor-like DNA-binding domains"/>
    <property type="match status" value="1"/>
</dbReference>
<dbReference type="STRING" id="1577791.Mpt1_c02880"/>
<dbReference type="EMBL" id="CP010070">
    <property type="protein sequence ID" value="AIZ56188.1"/>
    <property type="molecule type" value="Genomic_DNA"/>
</dbReference>
<reference evidence="2 3" key="1">
    <citation type="journal article" date="2014" name="Appl. Environ. Microbiol.">
        <title>Comparative Genome Analysis of 'Candidatus Methanoplasma termitum' Indicates a New Mode of Energy Metabolism in the Seventh Order of Methanogens.</title>
        <authorList>
            <person name="Lang K."/>
            <person name="Schuldes J."/>
            <person name="Klingl A."/>
            <person name="Poehlein A."/>
            <person name="Daniel R."/>
            <person name="Brune A."/>
        </authorList>
    </citation>
    <scope>NUCLEOTIDE SEQUENCE [LARGE SCALE GENOMIC DNA]</scope>
    <source>
        <strain evidence="3">Mpt1</strain>
    </source>
</reference>
<name>A0A0A7LB16_9ARCH</name>
<dbReference type="GeneID" id="24817959"/>
<proteinExistence type="predicted"/>
<gene>
    <name evidence="2" type="ORF">Mpt1_c02880</name>
</gene>
<dbReference type="InterPro" id="IPR010982">
    <property type="entry name" value="Lambda_DNA-bd_dom_sf"/>
</dbReference>
<dbReference type="SMART" id="SM00530">
    <property type="entry name" value="HTH_XRE"/>
    <property type="match status" value="1"/>
</dbReference>
<feature type="domain" description="HTH cro/C1-type" evidence="1">
    <location>
        <begin position="23"/>
        <end position="71"/>
    </location>
</feature>
<evidence type="ECO:0000313" key="2">
    <source>
        <dbReference type="EMBL" id="AIZ56188.1"/>
    </source>
</evidence>
<dbReference type="CDD" id="cd00093">
    <property type="entry name" value="HTH_XRE"/>
    <property type="match status" value="1"/>
</dbReference>